<evidence type="ECO:0000313" key="4">
    <source>
        <dbReference type="EMBL" id="RAI25979.1"/>
    </source>
</evidence>
<evidence type="ECO:0000256" key="3">
    <source>
        <dbReference type="RuleBase" id="RU003560"/>
    </source>
</evidence>
<evidence type="ECO:0000256" key="2">
    <source>
        <dbReference type="ARBA" id="ARBA00022898"/>
    </source>
</evidence>
<dbReference type="Gene3D" id="3.40.640.10">
    <property type="entry name" value="Type I PLP-dependent aspartate aminotransferase-like (Major domain)"/>
    <property type="match status" value="1"/>
</dbReference>
<comment type="similarity">
    <text evidence="1 3">Belongs to the class-III pyridoxal-phosphate-dependent aminotransferase family.</text>
</comment>
<keyword evidence="2 3" id="KW-0663">Pyridoxal phosphate</keyword>
<reference evidence="4 5" key="1">
    <citation type="submission" date="2017-07" db="EMBL/GenBank/DDBJ databases">
        <title>Draft Genome Sequences of Select Purple Nonsulfur Bacteria.</title>
        <authorList>
            <person name="Lasarre B."/>
            <person name="Mckinlay J.B."/>
        </authorList>
    </citation>
    <scope>NUCLEOTIDE SEQUENCE [LARGE SCALE GENOMIC DNA]</scope>
    <source>
        <strain evidence="4 5">DSM 11290</strain>
    </source>
</reference>
<accession>A0A327JI55</accession>
<dbReference type="RefSeq" id="WP_111435427.1">
    <property type="nucleotide sequence ID" value="NZ_JACIGG010000003.1"/>
</dbReference>
<evidence type="ECO:0000313" key="5">
    <source>
        <dbReference type="Proteomes" id="UP000249299"/>
    </source>
</evidence>
<dbReference type="PANTHER" id="PTHR45688">
    <property type="match status" value="1"/>
</dbReference>
<dbReference type="Proteomes" id="UP000249299">
    <property type="component" value="Unassembled WGS sequence"/>
</dbReference>
<dbReference type="InterPro" id="IPR005814">
    <property type="entry name" value="Aminotrans_3"/>
</dbReference>
<dbReference type="CDD" id="cd00610">
    <property type="entry name" value="OAT_like"/>
    <property type="match status" value="1"/>
</dbReference>
<dbReference type="OrthoDB" id="9801834at2"/>
<keyword evidence="4" id="KW-0032">Aminotransferase</keyword>
<dbReference type="PANTHER" id="PTHR45688:SF13">
    <property type="entry name" value="ALANINE--GLYOXYLATE AMINOTRANSFERASE 2-LIKE"/>
    <property type="match status" value="1"/>
</dbReference>
<dbReference type="AlphaFoldDB" id="A0A327JI55"/>
<dbReference type="GO" id="GO:0008483">
    <property type="term" value="F:transaminase activity"/>
    <property type="evidence" value="ECO:0007669"/>
    <property type="project" value="UniProtKB-KW"/>
</dbReference>
<keyword evidence="4" id="KW-0808">Transferase</keyword>
<dbReference type="SUPFAM" id="SSF53383">
    <property type="entry name" value="PLP-dependent transferases"/>
    <property type="match status" value="1"/>
</dbReference>
<dbReference type="InterPro" id="IPR015421">
    <property type="entry name" value="PyrdxlP-dep_Trfase_major"/>
</dbReference>
<dbReference type="InterPro" id="IPR015422">
    <property type="entry name" value="PyrdxlP-dep_Trfase_small"/>
</dbReference>
<evidence type="ECO:0000256" key="1">
    <source>
        <dbReference type="ARBA" id="ARBA00008954"/>
    </source>
</evidence>
<proteinExistence type="inferred from homology"/>
<gene>
    <name evidence="4" type="ORF">CH339_16210</name>
</gene>
<dbReference type="GO" id="GO:0030170">
    <property type="term" value="F:pyridoxal phosphate binding"/>
    <property type="evidence" value="ECO:0007669"/>
    <property type="project" value="InterPro"/>
</dbReference>
<dbReference type="EMBL" id="NPEV01000038">
    <property type="protein sequence ID" value="RAI25979.1"/>
    <property type="molecule type" value="Genomic_DNA"/>
</dbReference>
<protein>
    <submittedName>
        <fullName evidence="4">Aspartate aminotransferase family protein</fullName>
    </submittedName>
</protein>
<dbReference type="PIRSF" id="PIRSF000521">
    <property type="entry name" value="Transaminase_4ab_Lys_Orn"/>
    <property type="match status" value="1"/>
</dbReference>
<comment type="caution">
    <text evidence="4">The sequence shown here is derived from an EMBL/GenBank/DDBJ whole genome shotgun (WGS) entry which is preliminary data.</text>
</comment>
<keyword evidence="5" id="KW-1185">Reference proteome</keyword>
<organism evidence="4 5">
    <name type="scientific">Rhodobium orientis</name>
    <dbReference type="NCBI Taxonomy" id="34017"/>
    <lineage>
        <taxon>Bacteria</taxon>
        <taxon>Pseudomonadati</taxon>
        <taxon>Pseudomonadota</taxon>
        <taxon>Alphaproteobacteria</taxon>
        <taxon>Hyphomicrobiales</taxon>
        <taxon>Rhodobiaceae</taxon>
        <taxon>Rhodobium</taxon>
    </lineage>
</organism>
<dbReference type="Pfam" id="PF00202">
    <property type="entry name" value="Aminotran_3"/>
    <property type="match status" value="1"/>
</dbReference>
<dbReference type="Gene3D" id="3.90.1150.10">
    <property type="entry name" value="Aspartate Aminotransferase, domain 1"/>
    <property type="match status" value="1"/>
</dbReference>
<dbReference type="InterPro" id="IPR015424">
    <property type="entry name" value="PyrdxlP-dep_Trfase"/>
</dbReference>
<name>A0A327JI55_9HYPH</name>
<sequence>MSASLETSIDTKQSNDFSRHLINYGFNFVPNLIESARGSVLTDVDGNEILDFTSGQMCAILGHNHPDIVEAIEKACREVLHLYSGMVSVPVMKLAEDLAAMLPPSLQRMMFLNTGAESNEAAIRMAKLHTGRYEVLALSGSWHGMTAAAASLTYSAGHRGYGPAMPGTMALPTPNSYRCPVKHCCGKCDTTCLDVGFAMADAQSVGSQAAVIAEPVLSSAGVIIPPENYFKRLREECDKRGMMLILDEAQTSLGRLGTDFAFAHFGAEPDFVTLSKTLGGGVPMAATITSDEIADDCASKGYLHVTSHVSDPLPAEVGRAILKVLKRDNINDRVKEMGAYLEKGLKELQSRHEAIGDVRGMGLLWGVELVKDRETREPDAEYGAAVTRRCMELGLNMNIVSVGGMAAVWRVAPPLTVSTAEIDRGLEILDQAMAEMR</sequence>